<dbReference type="GO" id="GO:0008270">
    <property type="term" value="F:zinc ion binding"/>
    <property type="evidence" value="ECO:0007669"/>
    <property type="project" value="UniProtKB-KW"/>
</dbReference>
<comment type="caution">
    <text evidence="4">The sequence shown here is derived from an EMBL/GenBank/DDBJ whole genome shotgun (WGS) entry which is preliminary data.</text>
</comment>
<dbReference type="PROSITE" id="PS50157">
    <property type="entry name" value="ZINC_FINGER_C2H2_2"/>
    <property type="match status" value="1"/>
</dbReference>
<feature type="compositionally biased region" description="Basic and acidic residues" evidence="2">
    <location>
        <begin position="355"/>
        <end position="369"/>
    </location>
</feature>
<keyword evidence="1" id="KW-0479">Metal-binding</keyword>
<feature type="compositionally biased region" description="Polar residues" evidence="2">
    <location>
        <begin position="297"/>
        <end position="307"/>
    </location>
</feature>
<evidence type="ECO:0000313" key="4">
    <source>
        <dbReference type="EMBL" id="RHW71063.1"/>
    </source>
</evidence>
<organism evidence="4">
    <name type="scientific">Trypanosoma brucei equiperdum</name>
    <dbReference type="NCBI Taxonomy" id="630700"/>
    <lineage>
        <taxon>Eukaryota</taxon>
        <taxon>Discoba</taxon>
        <taxon>Euglenozoa</taxon>
        <taxon>Kinetoplastea</taxon>
        <taxon>Metakinetoplastina</taxon>
        <taxon>Trypanosomatida</taxon>
        <taxon>Trypanosomatidae</taxon>
        <taxon>Trypanosoma</taxon>
    </lineage>
</organism>
<feature type="domain" description="C2H2-type" evidence="3">
    <location>
        <begin position="224"/>
        <end position="252"/>
    </location>
</feature>
<feature type="region of interest" description="Disordered" evidence="2">
    <location>
        <begin position="429"/>
        <end position="458"/>
    </location>
</feature>
<feature type="region of interest" description="Disordered" evidence="2">
    <location>
        <begin position="324"/>
        <end position="408"/>
    </location>
</feature>
<dbReference type="EMBL" id="QSBY01000008">
    <property type="protein sequence ID" value="RHW71063.1"/>
    <property type="molecule type" value="Genomic_DNA"/>
</dbReference>
<keyword evidence="1" id="KW-0862">Zinc</keyword>
<dbReference type="AlphaFoldDB" id="A0A3L6L373"/>
<proteinExistence type="predicted"/>
<evidence type="ECO:0000256" key="1">
    <source>
        <dbReference type="PROSITE-ProRule" id="PRU00042"/>
    </source>
</evidence>
<accession>A0A3L6L373</accession>
<gene>
    <name evidence="4" type="ORF">DPX39_080055700</name>
</gene>
<feature type="compositionally biased region" description="Polar residues" evidence="2">
    <location>
        <begin position="436"/>
        <end position="449"/>
    </location>
</feature>
<dbReference type="InterPro" id="IPR013087">
    <property type="entry name" value="Znf_C2H2_type"/>
</dbReference>
<dbReference type="Proteomes" id="UP000266743">
    <property type="component" value="Chromosome 8"/>
</dbReference>
<evidence type="ECO:0000259" key="3">
    <source>
        <dbReference type="PROSITE" id="PS50157"/>
    </source>
</evidence>
<protein>
    <recommendedName>
        <fullName evidence="3">C2H2-type domain-containing protein</fullName>
    </recommendedName>
</protein>
<feature type="region of interest" description="Disordered" evidence="2">
    <location>
        <begin position="286"/>
        <end position="308"/>
    </location>
</feature>
<name>A0A3L6L373_9TRYP</name>
<keyword evidence="1" id="KW-0863">Zinc-finger</keyword>
<reference evidence="4" key="1">
    <citation type="submission" date="2018-09" db="EMBL/GenBank/DDBJ databases">
        <title>whole genome sequence of T. equiperdum IVM-t1 strain.</title>
        <authorList>
            <person name="Suganuma K."/>
        </authorList>
    </citation>
    <scope>NUCLEOTIDE SEQUENCE [LARGE SCALE GENOMIC DNA]</scope>
    <source>
        <strain evidence="4">IVM-t1</strain>
    </source>
</reference>
<evidence type="ECO:0000256" key="2">
    <source>
        <dbReference type="SAM" id="MobiDB-lite"/>
    </source>
</evidence>
<sequence length="636" mass="68314">MCVYCAFDNEWLLLFHFYSSFTKEMRTRTTMTSGAPARRMTSQGHVTACVSNNNDSMAAKLRRCPSCQCYGCSAFTDRLIFCVGECRNCGEEVDLHDLAAHEAQCMGLGAVEGTLIICAKCCRGPKPGNIPNTSETNHDKEQKEKNVLSFSKGKCCKGPYTHQTHAVCRGECRKKNDGSNVSSVRCGGSCNGHRKEGPCAVCCDTLPHLTQREEGHVHCKGHVFECTTCGQVFMTAVEYAMHLCCGRTDPEPKSSTCGLSEDTVKDRGGCSYPTWETSCLSVSPLKGPAPHTPVATRPQSATTTSLPSYAECLSPSPSLLRAAAVKPPSRSFEKSSGASSGVLGGNQAKKSKSRPRGDPSTEARDDLGRRQPNKGIHAAEGTASSNFRVSGRAESVPRNRVSEEGGCSTGLVGRNNVWRPLPLFAGDGGRRMGPSRMSSAAGSLRSSVMDSRERDGEHGTTIWRTREAQPDSFIPIVEKTSPSHHQSHSATVIDCMGSSVSVTTINNREAAPLSTVNPQCRKNASRCQPRDVASMLSGTRCTVCNVVSRFGDGSGAGLRRAASFSGCGRPLMRSARRCGSPSGDVGCCVPMSDDTYRQKSLEMVLGQRAREVLSQHSQTNGGPRGDATVLSFYLRE</sequence>